<dbReference type="InterPro" id="IPR036390">
    <property type="entry name" value="WH_DNA-bd_sf"/>
</dbReference>
<comment type="similarity">
    <text evidence="1">In the C-terminal section; belongs to the class-I pyridoxal-phosphate-dependent aminotransferase family.</text>
</comment>
<dbReference type="Proteomes" id="UP000062973">
    <property type="component" value="Chromosome"/>
</dbReference>
<dbReference type="SUPFAM" id="SSF53383">
    <property type="entry name" value="PLP-dependent transferases"/>
    <property type="match status" value="1"/>
</dbReference>
<feature type="compositionally biased region" description="Basic and acidic residues" evidence="7">
    <location>
        <begin position="489"/>
        <end position="505"/>
    </location>
</feature>
<keyword evidence="4" id="KW-0238">DNA-binding</keyword>
<dbReference type="Pfam" id="PF00392">
    <property type="entry name" value="GntR"/>
    <property type="match status" value="1"/>
</dbReference>
<dbReference type="Gene3D" id="1.10.10.10">
    <property type="entry name" value="Winged helix-like DNA-binding domain superfamily/Winged helix DNA-binding domain"/>
    <property type="match status" value="1"/>
</dbReference>
<dbReference type="Pfam" id="PF00155">
    <property type="entry name" value="Aminotran_1_2"/>
    <property type="match status" value="1"/>
</dbReference>
<feature type="domain" description="HTH gntR-type" evidence="8">
    <location>
        <begin position="18"/>
        <end position="86"/>
    </location>
</feature>
<dbReference type="SUPFAM" id="SSF46785">
    <property type="entry name" value="Winged helix' DNA-binding domain"/>
    <property type="match status" value="1"/>
</dbReference>
<dbReference type="SMART" id="SM00345">
    <property type="entry name" value="HTH_GNTR"/>
    <property type="match status" value="1"/>
</dbReference>
<reference evidence="9 10" key="1">
    <citation type="submission" date="2014-07" db="EMBL/GenBank/DDBJ databases">
        <title>Whole Genome Sequence of the Amycolatopsis methanolica 239.</title>
        <authorList>
            <person name="Tang B."/>
        </authorList>
    </citation>
    <scope>NUCLEOTIDE SEQUENCE [LARGE SCALE GENOMIC DNA]</scope>
    <source>
        <strain evidence="9 10">239</strain>
    </source>
</reference>
<keyword evidence="2" id="KW-0663">Pyridoxal phosphate</keyword>
<evidence type="ECO:0000256" key="7">
    <source>
        <dbReference type="SAM" id="MobiDB-lite"/>
    </source>
</evidence>
<dbReference type="GO" id="GO:0030170">
    <property type="term" value="F:pyridoxal phosphate binding"/>
    <property type="evidence" value="ECO:0007669"/>
    <property type="project" value="InterPro"/>
</dbReference>
<organism evidence="9 10">
    <name type="scientific">Amycolatopsis methanolica 239</name>
    <dbReference type="NCBI Taxonomy" id="1068978"/>
    <lineage>
        <taxon>Bacteria</taxon>
        <taxon>Bacillati</taxon>
        <taxon>Actinomycetota</taxon>
        <taxon>Actinomycetes</taxon>
        <taxon>Pseudonocardiales</taxon>
        <taxon>Pseudonocardiaceae</taxon>
        <taxon>Amycolatopsis</taxon>
        <taxon>Amycolatopsis methanolica group</taxon>
    </lineage>
</organism>
<keyword evidence="3" id="KW-0805">Transcription regulation</keyword>
<keyword evidence="6" id="KW-0045">Antibiotic biosynthesis</keyword>
<protein>
    <recommendedName>
        <fullName evidence="8">HTH gntR-type domain-containing protein</fullName>
    </recommendedName>
</protein>
<evidence type="ECO:0000313" key="10">
    <source>
        <dbReference type="Proteomes" id="UP000062973"/>
    </source>
</evidence>
<keyword evidence="10" id="KW-1185">Reference proteome</keyword>
<evidence type="ECO:0000256" key="2">
    <source>
        <dbReference type="ARBA" id="ARBA00022898"/>
    </source>
</evidence>
<dbReference type="Gene3D" id="3.90.1150.10">
    <property type="entry name" value="Aspartate Aminotransferase, domain 1"/>
    <property type="match status" value="1"/>
</dbReference>
<dbReference type="InterPro" id="IPR015421">
    <property type="entry name" value="PyrdxlP-dep_Trfase_major"/>
</dbReference>
<dbReference type="AlphaFoldDB" id="A0A076N2W4"/>
<dbReference type="CDD" id="cd07377">
    <property type="entry name" value="WHTH_GntR"/>
    <property type="match status" value="1"/>
</dbReference>
<dbReference type="InterPro" id="IPR015424">
    <property type="entry name" value="PyrdxlP-dep_Trfase"/>
</dbReference>
<evidence type="ECO:0000256" key="3">
    <source>
        <dbReference type="ARBA" id="ARBA00023015"/>
    </source>
</evidence>
<dbReference type="PATRIC" id="fig|1068978.7.peg.5394"/>
<dbReference type="eggNOG" id="COG1167">
    <property type="taxonomic scope" value="Bacteria"/>
</dbReference>
<dbReference type="GO" id="GO:0003677">
    <property type="term" value="F:DNA binding"/>
    <property type="evidence" value="ECO:0007669"/>
    <property type="project" value="UniProtKB-KW"/>
</dbReference>
<proteinExistence type="inferred from homology"/>
<evidence type="ECO:0000256" key="1">
    <source>
        <dbReference type="ARBA" id="ARBA00005384"/>
    </source>
</evidence>
<name>A0A076N2W4_AMYME</name>
<evidence type="ECO:0000256" key="4">
    <source>
        <dbReference type="ARBA" id="ARBA00023125"/>
    </source>
</evidence>
<evidence type="ECO:0000256" key="5">
    <source>
        <dbReference type="ARBA" id="ARBA00023163"/>
    </source>
</evidence>
<dbReference type="PANTHER" id="PTHR46577">
    <property type="entry name" value="HTH-TYPE TRANSCRIPTIONAL REGULATORY PROTEIN GABR"/>
    <property type="match status" value="1"/>
</dbReference>
<dbReference type="InterPro" id="IPR015422">
    <property type="entry name" value="PyrdxlP-dep_Trfase_small"/>
</dbReference>
<accession>A0A076N2W4</accession>
<dbReference type="InterPro" id="IPR004839">
    <property type="entry name" value="Aminotransferase_I/II_large"/>
</dbReference>
<dbReference type="GO" id="GO:0003700">
    <property type="term" value="F:DNA-binding transcription factor activity"/>
    <property type="evidence" value="ECO:0007669"/>
    <property type="project" value="InterPro"/>
</dbReference>
<dbReference type="RefSeq" id="WP_017983951.1">
    <property type="nucleotide sequence ID" value="NZ_AQUL01000001.1"/>
</dbReference>
<dbReference type="KEGG" id="amq:AMETH_5018"/>
<keyword evidence="5" id="KW-0804">Transcription</keyword>
<dbReference type="InterPro" id="IPR036388">
    <property type="entry name" value="WH-like_DNA-bd_sf"/>
</dbReference>
<dbReference type="CDD" id="cd00609">
    <property type="entry name" value="AAT_like"/>
    <property type="match status" value="1"/>
</dbReference>
<evidence type="ECO:0000259" key="8">
    <source>
        <dbReference type="PROSITE" id="PS50949"/>
    </source>
</evidence>
<dbReference type="InterPro" id="IPR000524">
    <property type="entry name" value="Tscrpt_reg_HTH_GntR"/>
</dbReference>
<dbReference type="InterPro" id="IPR051446">
    <property type="entry name" value="HTH_trans_reg/aminotransferase"/>
</dbReference>
<gene>
    <name evidence="9" type="ORF">AMETH_5018</name>
</gene>
<sequence length="505" mass="53723">MHAGRLAELLGRWSTGSEPLYLTLAARLEGLIERGEIPADGRLPTDRALAAELAVSRNTAVAAYDVLRDRGLVERRRGSGTFVRRPPRPGRGVVAEFNPMFLHLLDPVPDLIDLTCAAPPQPAYLAEVVAEAAVGDFGIGYHPSGIPALRQAIADHYATQGVPTDPAQIIVTSGAQQAISLLARLFLRPGDAVAVEELTYPGALDAFRDGGARILGVPLTADGVSVPHLAEVVGGAKLVYLVPAFQNPTGSVLPPHAARRVVALCESHGVPLVDDHVLADLTLDGPQPAPLARHGSGVISVGSLSKLIWGGVRIGWVRADPRTAADLARLKAVADLGTDVIAQAIGVALFTRLGRLRAERQAELRARRDQVVRDLRAALPSWEFRTPPGGQTLWIRLPGADSRRFAQFALRYGVALLEGTSLAAHESSGEHIRVPFTLPPETLSEAVRRLRKAWDDYPGANAAGLALSGGAGTGEGDRHATFPAERDDESAGRESPVRPGREHLR</sequence>
<dbReference type="PROSITE" id="PS50949">
    <property type="entry name" value="HTH_GNTR"/>
    <property type="match status" value="1"/>
</dbReference>
<dbReference type="Gene3D" id="3.40.640.10">
    <property type="entry name" value="Type I PLP-dependent aspartate aminotransferase-like (Major domain)"/>
    <property type="match status" value="1"/>
</dbReference>
<dbReference type="EMBL" id="CP009110">
    <property type="protein sequence ID" value="AIJ25110.1"/>
    <property type="molecule type" value="Genomic_DNA"/>
</dbReference>
<dbReference type="HOGENOM" id="CLU_017584_0_0_11"/>
<dbReference type="OrthoDB" id="199743at2"/>
<evidence type="ECO:0000313" key="9">
    <source>
        <dbReference type="EMBL" id="AIJ25110.1"/>
    </source>
</evidence>
<feature type="region of interest" description="Disordered" evidence="7">
    <location>
        <begin position="467"/>
        <end position="505"/>
    </location>
</feature>
<dbReference type="GO" id="GO:0017000">
    <property type="term" value="P:antibiotic biosynthetic process"/>
    <property type="evidence" value="ECO:0007669"/>
    <property type="project" value="UniProtKB-KW"/>
</dbReference>
<dbReference type="PANTHER" id="PTHR46577:SF1">
    <property type="entry name" value="HTH-TYPE TRANSCRIPTIONAL REGULATORY PROTEIN GABR"/>
    <property type="match status" value="1"/>
</dbReference>
<evidence type="ECO:0000256" key="6">
    <source>
        <dbReference type="ARBA" id="ARBA00023194"/>
    </source>
</evidence>
<dbReference type="STRING" id="1068978.AMETH_5018"/>